<gene>
    <name evidence="1" type="ORF">ACFQ5D_02515</name>
</gene>
<organism evidence="1 2">
    <name type="scientific">Paenibacillus farraposensis</name>
    <dbReference type="NCBI Taxonomy" id="2807095"/>
    <lineage>
        <taxon>Bacteria</taxon>
        <taxon>Bacillati</taxon>
        <taxon>Bacillota</taxon>
        <taxon>Bacilli</taxon>
        <taxon>Bacillales</taxon>
        <taxon>Paenibacillaceae</taxon>
        <taxon>Paenibacillus</taxon>
    </lineage>
</organism>
<dbReference type="Proteomes" id="UP001597340">
    <property type="component" value="Unassembled WGS sequence"/>
</dbReference>
<sequence>MSYTFEIYIADGQEHFLHGPAGHIKHTHYPLSQSVLEWMELDVKPIYDITERLQTDLQQLATEKIKRLEKPIMEGLALLNSYHPYFAYLRLEWTERLKQARQQAYVNMENMLASDELIQLPKTLEKTQKQLRVLWNDVLDVDVADEPIQGKLSRFYTASSNSSPRFAFGSLQLRYALMEEGTFTEVLKVRSLLDMPDFFVRECLRRELPFRICKNCGRYFVLSRNKNAEYCERPFAIPTKTCKEIGALNQWERKKADSPALKAYTREYKRRFAWIRYGKTTEDIFYQWAELAKLNRDACLRGEITVEAFLEWLKMDM</sequence>
<dbReference type="Pfam" id="PF19553">
    <property type="entry name" value="DUF6076"/>
    <property type="match status" value="1"/>
</dbReference>
<keyword evidence="2" id="KW-1185">Reference proteome</keyword>
<comment type="caution">
    <text evidence="1">The sequence shown here is derived from an EMBL/GenBank/DDBJ whole genome shotgun (WGS) entry which is preliminary data.</text>
</comment>
<evidence type="ECO:0000313" key="1">
    <source>
        <dbReference type="EMBL" id="MFD1460340.1"/>
    </source>
</evidence>
<reference evidence="2" key="1">
    <citation type="journal article" date="2019" name="Int. J. Syst. Evol. Microbiol.">
        <title>The Global Catalogue of Microorganisms (GCM) 10K type strain sequencing project: providing services to taxonomists for standard genome sequencing and annotation.</title>
        <authorList>
            <consortium name="The Broad Institute Genomics Platform"/>
            <consortium name="The Broad Institute Genome Sequencing Center for Infectious Disease"/>
            <person name="Wu L."/>
            <person name="Ma J."/>
        </authorList>
    </citation>
    <scope>NUCLEOTIDE SEQUENCE [LARGE SCALE GENOMIC DNA]</scope>
    <source>
        <strain evidence="2">CCM 9147</strain>
    </source>
</reference>
<accession>A0ABW4D6K6</accession>
<dbReference type="InterPro" id="IPR045722">
    <property type="entry name" value="DUF6076"/>
</dbReference>
<name>A0ABW4D6K6_9BACL</name>
<evidence type="ECO:0000313" key="2">
    <source>
        <dbReference type="Proteomes" id="UP001597340"/>
    </source>
</evidence>
<proteinExistence type="predicted"/>
<protein>
    <submittedName>
        <fullName evidence="1">DUF6076 domain-containing protein</fullName>
    </submittedName>
</protein>
<dbReference type="RefSeq" id="WP_229526317.1">
    <property type="nucleotide sequence ID" value="NZ_JAFFQR010000112.1"/>
</dbReference>
<dbReference type="EMBL" id="JBHTNZ010000002">
    <property type="protein sequence ID" value="MFD1460340.1"/>
    <property type="molecule type" value="Genomic_DNA"/>
</dbReference>